<dbReference type="GO" id="GO:0005737">
    <property type="term" value="C:cytoplasm"/>
    <property type="evidence" value="ECO:0007669"/>
    <property type="project" value="TreeGrafter"/>
</dbReference>
<dbReference type="Gene3D" id="3.40.50.300">
    <property type="entry name" value="P-loop containing nucleotide triphosphate hydrolases"/>
    <property type="match status" value="1"/>
</dbReference>
<keyword evidence="5" id="KW-1185">Reference proteome</keyword>
<dbReference type="Gene3D" id="1.25.40.10">
    <property type="entry name" value="Tetratricopeptide repeat domain"/>
    <property type="match status" value="2"/>
</dbReference>
<protein>
    <submittedName>
        <fullName evidence="4">Predicted ATPase</fullName>
    </submittedName>
</protein>
<sequence>MVIEVKLMGVPMVLKDGQPVLFKYQKAEAVFYYIAFHRKVDRFQVMHLFWPEESEERARKNLRNALYSIRQSFESPIFLSVGQRLICFSEQTELKIDLEAATESDYLFMENFTIKDAPLFDEWIALTRDEFKDSVILKLQERLNSLSNVDPNIEIICKKLLKLDPYNEGIARKIMHYYMATDQYGRCVEVYTKLCDVLDAELGISPEPETAQTFRELVELRRKLPKSNKKENSFFFSRKNELDDMIKCFDDVQRHGRTGLVLISGEPGIGKSTLLKKFTVSIEAIVKTIYSVTLHEGDQRHAFKAWMPVVSEAYEKLEKSKNQLKPAYLDALSRVFPIGVKGNGGGVPYAIEKQSPMHLSSLAQALTHLLSIVRKEEPLLICFEDIQWIDEWSLALLNQLVSGQSPLANTLIVATSRNPEVSDHWSRYPDIQLSEHFIKIELTRFNEVETREFIESFLKRKQLDSNYQRLIYQESEGNPLFLVEFLNGIIAKGDYDSVPQKIRTLYKARYYALSQEHQKIADLISIFSDTISWDELKTLSGKDDLQLLELIEHLIKQNFVKEIPEKNGNVKYGFTHQKLREFVYENQSATKRKLLHKRVGEFYKDQLIQMPMDRNLYPKLVFHYERAGDNASLLKYRILNLFDELELTHELFPRIKEVSMVGLRQRDGVRDRAIDKEIEQIDSLMKSLPPHQMEDKLKLEYLNMISRYNIINGNVQRGYQLTREMISLAKECEEMDFVYKGYLQMIYHCINQCQVHQMEHLIEEALRLFKSNADKGELGVLIRLKGYLMIIKNRFKLGESLLISAAKIFGMEPYKEQYVLNLVATYYYLGESRRLQNDYSGAYEWYKMAEQICLEHGFNGHLALVRSGIGIAAYDTGQYEVSRSLLGLAIEYYDHFNFMWGQVSVFAYWSLQCFRDNNYKTCLEYLTKADQCAELVDRAYEKGLVLRIKAEMCGLNRSLPGTQEINDYLALETHNYCREAVQFFSLHESFTYEAKVLKDIQRVCGQCSHYSV</sequence>
<dbReference type="EMBL" id="FMWL01000008">
    <property type="protein sequence ID" value="SCZ79585.1"/>
    <property type="molecule type" value="Genomic_DNA"/>
</dbReference>
<dbReference type="RefSeq" id="WP_170829381.1">
    <property type="nucleotide sequence ID" value="NZ_FMWL01000008.1"/>
</dbReference>
<proteinExistence type="predicted"/>
<evidence type="ECO:0000313" key="5">
    <source>
        <dbReference type="Proteomes" id="UP000199208"/>
    </source>
</evidence>
<evidence type="ECO:0000259" key="3">
    <source>
        <dbReference type="SMART" id="SM00382"/>
    </source>
</evidence>
<accession>A0A1G5RZL8</accession>
<feature type="domain" description="AAA+ ATPase" evidence="3">
    <location>
        <begin position="257"/>
        <end position="458"/>
    </location>
</feature>
<keyword evidence="1" id="KW-0547">Nucleotide-binding</keyword>
<dbReference type="InterPro" id="IPR005158">
    <property type="entry name" value="BTAD"/>
</dbReference>
<dbReference type="InterPro" id="IPR036388">
    <property type="entry name" value="WH-like_DNA-bd_sf"/>
</dbReference>
<keyword evidence="2" id="KW-0067">ATP-binding</keyword>
<dbReference type="Proteomes" id="UP000199208">
    <property type="component" value="Unassembled WGS sequence"/>
</dbReference>
<evidence type="ECO:0000313" key="4">
    <source>
        <dbReference type="EMBL" id="SCZ79585.1"/>
    </source>
</evidence>
<name>A0A1G5RZL8_9FIRM</name>
<dbReference type="GO" id="GO:0005524">
    <property type="term" value="F:ATP binding"/>
    <property type="evidence" value="ECO:0007669"/>
    <property type="project" value="UniProtKB-KW"/>
</dbReference>
<dbReference type="GO" id="GO:0004016">
    <property type="term" value="F:adenylate cyclase activity"/>
    <property type="evidence" value="ECO:0007669"/>
    <property type="project" value="TreeGrafter"/>
</dbReference>
<dbReference type="InterPro" id="IPR041664">
    <property type="entry name" value="AAA_16"/>
</dbReference>
<dbReference type="Gene3D" id="1.10.10.10">
    <property type="entry name" value="Winged helix-like DNA-binding domain superfamily/Winged helix DNA-binding domain"/>
    <property type="match status" value="1"/>
</dbReference>
<reference evidence="4 5" key="1">
    <citation type="submission" date="2016-10" db="EMBL/GenBank/DDBJ databases">
        <authorList>
            <person name="de Groot N.N."/>
        </authorList>
    </citation>
    <scope>NUCLEOTIDE SEQUENCE [LARGE SCALE GENOMIC DNA]</scope>
    <source>
        <strain evidence="4 5">DSM 2784</strain>
    </source>
</reference>
<evidence type="ECO:0000256" key="1">
    <source>
        <dbReference type="ARBA" id="ARBA00022741"/>
    </source>
</evidence>
<dbReference type="SUPFAM" id="SSF48452">
    <property type="entry name" value="TPR-like"/>
    <property type="match status" value="2"/>
</dbReference>
<dbReference type="SUPFAM" id="SSF52540">
    <property type="entry name" value="P-loop containing nucleoside triphosphate hydrolases"/>
    <property type="match status" value="1"/>
</dbReference>
<dbReference type="Pfam" id="PF13191">
    <property type="entry name" value="AAA_16"/>
    <property type="match status" value="1"/>
</dbReference>
<dbReference type="STRING" id="1120920.SAMN03080599_01830"/>
<dbReference type="InterPro" id="IPR003593">
    <property type="entry name" value="AAA+_ATPase"/>
</dbReference>
<dbReference type="InterPro" id="IPR011990">
    <property type="entry name" value="TPR-like_helical_dom_sf"/>
</dbReference>
<evidence type="ECO:0000256" key="2">
    <source>
        <dbReference type="ARBA" id="ARBA00022840"/>
    </source>
</evidence>
<gene>
    <name evidence="4" type="ORF">SAMN03080599_01830</name>
</gene>
<dbReference type="Pfam" id="PF03704">
    <property type="entry name" value="BTAD"/>
    <property type="match status" value="1"/>
</dbReference>
<organism evidence="4 5">
    <name type="scientific">Acidaminobacter hydrogenoformans DSM 2784</name>
    <dbReference type="NCBI Taxonomy" id="1120920"/>
    <lineage>
        <taxon>Bacteria</taxon>
        <taxon>Bacillati</taxon>
        <taxon>Bacillota</taxon>
        <taxon>Clostridia</taxon>
        <taxon>Peptostreptococcales</taxon>
        <taxon>Acidaminobacteraceae</taxon>
        <taxon>Acidaminobacter</taxon>
    </lineage>
</organism>
<dbReference type="AlphaFoldDB" id="A0A1G5RZL8"/>
<dbReference type="SMART" id="SM00382">
    <property type="entry name" value="AAA"/>
    <property type="match status" value="1"/>
</dbReference>
<dbReference type="PANTHER" id="PTHR16305:SF28">
    <property type="entry name" value="GUANYLATE CYCLASE DOMAIN-CONTAINING PROTEIN"/>
    <property type="match status" value="1"/>
</dbReference>
<dbReference type="PANTHER" id="PTHR16305">
    <property type="entry name" value="TESTICULAR SOLUBLE ADENYLYL CYCLASE"/>
    <property type="match status" value="1"/>
</dbReference>
<dbReference type="InterPro" id="IPR027417">
    <property type="entry name" value="P-loop_NTPase"/>
</dbReference>